<dbReference type="EMBL" id="KQ965743">
    <property type="protein sequence ID" value="KXS18252.1"/>
    <property type="molecule type" value="Genomic_DNA"/>
</dbReference>
<dbReference type="STRING" id="1344416.A0A139AND2"/>
<feature type="region of interest" description="Disordered" evidence="8">
    <location>
        <begin position="413"/>
        <end position="472"/>
    </location>
</feature>
<evidence type="ECO:0000313" key="11">
    <source>
        <dbReference type="EMBL" id="KXS18252.1"/>
    </source>
</evidence>
<feature type="transmembrane region" description="Helical" evidence="9">
    <location>
        <begin position="503"/>
        <end position="527"/>
    </location>
</feature>
<reference evidence="11 12" key="1">
    <citation type="journal article" date="2015" name="Genome Biol. Evol.">
        <title>Phylogenomic analyses indicate that early fungi evolved digesting cell walls of algal ancestors of land plants.</title>
        <authorList>
            <person name="Chang Y."/>
            <person name="Wang S."/>
            <person name="Sekimoto S."/>
            <person name="Aerts A.L."/>
            <person name="Choi C."/>
            <person name="Clum A."/>
            <person name="LaButti K.M."/>
            <person name="Lindquist E.A."/>
            <person name="Yee Ngan C."/>
            <person name="Ohm R.A."/>
            <person name="Salamov A.A."/>
            <person name="Grigoriev I.V."/>
            <person name="Spatafora J.W."/>
            <person name="Berbee M.L."/>
        </authorList>
    </citation>
    <scope>NUCLEOTIDE SEQUENCE [LARGE SCALE GENOMIC DNA]</scope>
    <source>
        <strain evidence="11 12">JEL478</strain>
    </source>
</reference>
<evidence type="ECO:0000259" key="10">
    <source>
        <dbReference type="Pfam" id="PF01699"/>
    </source>
</evidence>
<dbReference type="PANTHER" id="PTHR31503:SF10">
    <property type="entry name" value="VNX1 PROTEIN"/>
    <property type="match status" value="1"/>
</dbReference>
<evidence type="ECO:0000256" key="4">
    <source>
        <dbReference type="ARBA" id="ARBA00022692"/>
    </source>
</evidence>
<feature type="compositionally biased region" description="Low complexity" evidence="8">
    <location>
        <begin position="866"/>
        <end position="878"/>
    </location>
</feature>
<feature type="transmembrane region" description="Helical" evidence="9">
    <location>
        <begin position="686"/>
        <end position="709"/>
    </location>
</feature>
<feature type="compositionally biased region" description="Polar residues" evidence="8">
    <location>
        <begin position="417"/>
        <end position="428"/>
    </location>
</feature>
<accession>A0A139AND2</accession>
<organism evidence="11 12">
    <name type="scientific">Gonapodya prolifera (strain JEL478)</name>
    <name type="common">Monoblepharis prolifera</name>
    <dbReference type="NCBI Taxonomy" id="1344416"/>
    <lineage>
        <taxon>Eukaryota</taxon>
        <taxon>Fungi</taxon>
        <taxon>Fungi incertae sedis</taxon>
        <taxon>Chytridiomycota</taxon>
        <taxon>Chytridiomycota incertae sedis</taxon>
        <taxon>Monoblepharidomycetes</taxon>
        <taxon>Monoblepharidales</taxon>
        <taxon>Gonapodyaceae</taxon>
        <taxon>Gonapodya</taxon>
    </lineage>
</organism>
<feature type="compositionally biased region" description="Basic and acidic residues" evidence="8">
    <location>
        <begin position="846"/>
        <end position="862"/>
    </location>
</feature>
<protein>
    <recommendedName>
        <fullName evidence="10">Sodium/calcium exchanger membrane region domain-containing protein</fullName>
    </recommendedName>
</protein>
<keyword evidence="5 9" id="KW-1133">Transmembrane helix</keyword>
<name>A0A139AND2_GONPJ</name>
<comment type="subcellular location">
    <subcellularLocation>
        <location evidence="1">Endomembrane system</location>
        <topology evidence="1">Multi-pass membrane protein</topology>
    </subcellularLocation>
</comment>
<evidence type="ECO:0000313" key="12">
    <source>
        <dbReference type="Proteomes" id="UP000070544"/>
    </source>
</evidence>
<feature type="transmembrane region" description="Helical" evidence="9">
    <location>
        <begin position="1078"/>
        <end position="1103"/>
    </location>
</feature>
<feature type="region of interest" description="Disordered" evidence="8">
    <location>
        <begin position="79"/>
        <end position="111"/>
    </location>
</feature>
<feature type="region of interest" description="Disordered" evidence="8">
    <location>
        <begin position="846"/>
        <end position="878"/>
    </location>
</feature>
<dbReference type="GO" id="GO:0005774">
    <property type="term" value="C:vacuolar membrane"/>
    <property type="evidence" value="ECO:0007669"/>
    <property type="project" value="UniProtKB-ARBA"/>
</dbReference>
<dbReference type="AlphaFoldDB" id="A0A139AND2"/>
<feature type="region of interest" description="Disordered" evidence="8">
    <location>
        <begin position="321"/>
        <end position="350"/>
    </location>
</feature>
<feature type="transmembrane region" description="Helical" evidence="9">
    <location>
        <begin position="721"/>
        <end position="742"/>
    </location>
</feature>
<feature type="domain" description="Sodium/calcium exchanger membrane region" evidence="10">
    <location>
        <begin position="656"/>
        <end position="834"/>
    </location>
</feature>
<feature type="transmembrane region" description="Helical" evidence="9">
    <location>
        <begin position="1046"/>
        <end position="1066"/>
    </location>
</feature>
<dbReference type="GO" id="GO:0006874">
    <property type="term" value="P:intracellular calcium ion homeostasis"/>
    <property type="evidence" value="ECO:0007669"/>
    <property type="project" value="TreeGrafter"/>
</dbReference>
<feature type="transmembrane region" description="Helical" evidence="9">
    <location>
        <begin position="754"/>
        <end position="775"/>
    </location>
</feature>
<dbReference type="GO" id="GO:0012505">
    <property type="term" value="C:endomembrane system"/>
    <property type="evidence" value="ECO:0007669"/>
    <property type="project" value="UniProtKB-SubCell"/>
</dbReference>
<dbReference type="InterPro" id="IPR004713">
    <property type="entry name" value="CaH_exchang"/>
</dbReference>
<feature type="transmembrane region" description="Helical" evidence="9">
    <location>
        <begin position="1110"/>
        <end position="1130"/>
    </location>
</feature>
<feature type="transmembrane region" description="Helical" evidence="9">
    <location>
        <begin position="815"/>
        <end position="835"/>
    </location>
</feature>
<keyword evidence="6" id="KW-0406">Ion transport</keyword>
<feature type="transmembrane region" description="Helical" evidence="9">
    <location>
        <begin position="170"/>
        <end position="193"/>
    </location>
</feature>
<evidence type="ECO:0000256" key="9">
    <source>
        <dbReference type="SAM" id="Phobius"/>
    </source>
</evidence>
<evidence type="ECO:0000256" key="3">
    <source>
        <dbReference type="ARBA" id="ARBA00022448"/>
    </source>
</evidence>
<gene>
    <name evidence="11" type="ORF">M427DRAFT_225441</name>
</gene>
<sequence>MSAHSRRTSQLDQALRLGATAPSLEESAYVLPTDRTRTFEDFLPTSAPAADPVMSASATPSLKFPFENADLVQDPSFFFRSAGVQPPSDQDNGPETDMPEGEGEDGDGDEEDNIQQRQEEYGHMLGMPKWKGSLVKKHRSIEDRAKADIHVNPFLTSKPSVSFWLDPGNILWSILFGWWLALSFLVVTVILVALGLVGTIGRWTLGACGLFAGVWWDLERCFFYAEVLVNLARYVFFPFGLAVERLRELPENIRLYGAKEDDDDIRTAPLSRAPSDYVFNDESEPLLSNNIRADREGASDADTFAIPTAFKVTGQYNSVGRDSGGASVAPGHLRPRSTPPPPHLQTQKNVDSHQYAASFDPGKGGARRASIMGAPLPRIQTPAVPFIHLHPGAFPEAPASFPGAGMGTLGQRVGKSKGTTHLTGSSMPQWLDGPPPESQRLDSFTSSMSAQPTETVDPGVASDGGTDDHPMPLPRRNRASLWRHALYLPEQGPVSFSHVVVRALLCVIVVPCVAISAGLCWLMVVLVPMTKLQWTLLKHLFRTPLRLRVRRIDDVQLSVASFAAAMAGIPTRSTEGAGDGTKPPLTRLNSGRPVTRSYANMEAEIILCIYNAVGWLYYKTVLDGVNIIIVNMFLFVPVTLFLAICTPLQHTPNGPFVLFVTSLAAVVPCAYLIGQAIASIAAQAKSVALGAVLNATFGSIVEILLYSFALVEGKLPLVEGGLIGSFLFGMLLLPGLSMAVGGAKNHEQQFNSRAAGITITLLWLGVIGAFTPTIFHRVFAKFNVVCEDPAKLMACYIVQPHPLSDPLYKQGTKPLMLICAAVLILTYLVGIVFTLRTHEKAIYSRKKDDRLPRKRVTGESRARQTSGAISIGSAASPQIGPSRVVRRIITPSSTLPASYAGSQSATPRRGDTMLDYFSKQPSSSAVKSPLLSTTSLLAGPNTSRPRKSVDVESIASFASSDSDDIGHDHPQWSRTKSTIILLVCTICFAGIGEILISSVDIVLDFVSPKFIGLTLFAIVPSITELYNGVAFALINRIQMSMEIANAYTAQVALLQIPVVVAFSAFWEWYHPIPGESSQGFTLVFPTLDCFAMMISLLLLSWVYSEGTANYFKGAMLLLTYFVIMSVFYFAPRESTVGDMF</sequence>
<dbReference type="Gene3D" id="1.20.1420.30">
    <property type="entry name" value="NCX, central ion-binding region"/>
    <property type="match status" value="2"/>
</dbReference>
<keyword evidence="7 9" id="KW-0472">Membrane</keyword>
<evidence type="ECO:0000256" key="2">
    <source>
        <dbReference type="ARBA" id="ARBA00008170"/>
    </source>
</evidence>
<keyword evidence="3" id="KW-0813">Transport</keyword>
<dbReference type="Proteomes" id="UP000070544">
    <property type="component" value="Unassembled WGS sequence"/>
</dbReference>
<keyword evidence="4 9" id="KW-0812">Transmembrane</keyword>
<dbReference type="Pfam" id="PF01699">
    <property type="entry name" value="Na_Ca_ex"/>
    <property type="match status" value="2"/>
</dbReference>
<feature type="transmembrane region" description="Helical" evidence="9">
    <location>
        <begin position="979"/>
        <end position="998"/>
    </location>
</feature>
<dbReference type="OrthoDB" id="16982at2759"/>
<dbReference type="InterPro" id="IPR004837">
    <property type="entry name" value="NaCa_Exmemb"/>
</dbReference>
<feature type="transmembrane region" description="Helical" evidence="9">
    <location>
        <begin position="1010"/>
        <end position="1034"/>
    </location>
</feature>
<evidence type="ECO:0000256" key="5">
    <source>
        <dbReference type="ARBA" id="ARBA00022989"/>
    </source>
</evidence>
<feature type="compositionally biased region" description="Acidic residues" evidence="8">
    <location>
        <begin position="92"/>
        <end position="111"/>
    </location>
</feature>
<feature type="transmembrane region" description="Helical" evidence="9">
    <location>
        <begin position="625"/>
        <end position="644"/>
    </location>
</feature>
<evidence type="ECO:0000256" key="6">
    <source>
        <dbReference type="ARBA" id="ARBA00023065"/>
    </source>
</evidence>
<keyword evidence="12" id="KW-1185">Reference proteome</keyword>
<comment type="similarity">
    <text evidence="2">Belongs to the Ca(2+):cation antiporter (CaCA) (TC 2.A.19) family.</text>
</comment>
<evidence type="ECO:0000256" key="1">
    <source>
        <dbReference type="ARBA" id="ARBA00004127"/>
    </source>
</evidence>
<proteinExistence type="inferred from homology"/>
<feature type="compositionally biased region" description="Polar residues" evidence="8">
    <location>
        <begin position="441"/>
        <end position="454"/>
    </location>
</feature>
<dbReference type="PANTHER" id="PTHR31503">
    <property type="entry name" value="VACUOLAR CALCIUM ION TRANSPORTER"/>
    <property type="match status" value="1"/>
</dbReference>
<feature type="domain" description="Sodium/calcium exchanger membrane region" evidence="10">
    <location>
        <begin position="977"/>
        <end position="1128"/>
    </location>
</feature>
<dbReference type="GO" id="GO:0015369">
    <property type="term" value="F:calcium:proton antiporter activity"/>
    <property type="evidence" value="ECO:0007669"/>
    <property type="project" value="TreeGrafter"/>
</dbReference>
<dbReference type="OMA" id="YTCTVIL"/>
<feature type="transmembrane region" description="Helical" evidence="9">
    <location>
        <begin position="598"/>
        <end position="618"/>
    </location>
</feature>
<feature type="transmembrane region" description="Helical" evidence="9">
    <location>
        <begin position="656"/>
        <end position="674"/>
    </location>
</feature>
<evidence type="ECO:0000256" key="8">
    <source>
        <dbReference type="SAM" id="MobiDB-lite"/>
    </source>
</evidence>
<evidence type="ECO:0000256" key="7">
    <source>
        <dbReference type="ARBA" id="ARBA00023136"/>
    </source>
</evidence>
<dbReference type="InterPro" id="IPR044880">
    <property type="entry name" value="NCX_ion-bd_dom_sf"/>
</dbReference>